<sequence>MRAVLASLVRVLDDALSRLKIYYTNDLAAWQDPDARARYVAARDADAPTGILLALITNTLSLLPAAFLVCTELMTAYCTYTDRPYQYPAACFSVLDRYQPGQARGALERQDDARGLAPMTEKLMWSRRHRRLLCQR</sequence>
<proteinExistence type="predicted"/>
<name>A0A2G8SHU3_9APHY</name>
<keyword evidence="2" id="KW-1185">Reference proteome</keyword>
<evidence type="ECO:0000313" key="2">
    <source>
        <dbReference type="Proteomes" id="UP000230002"/>
    </source>
</evidence>
<dbReference type="Proteomes" id="UP000230002">
    <property type="component" value="Unassembled WGS sequence"/>
</dbReference>
<gene>
    <name evidence="1" type="ORF">GSI_04772</name>
</gene>
<organism evidence="1 2">
    <name type="scientific">Ganoderma sinense ZZ0214-1</name>
    <dbReference type="NCBI Taxonomy" id="1077348"/>
    <lineage>
        <taxon>Eukaryota</taxon>
        <taxon>Fungi</taxon>
        <taxon>Dikarya</taxon>
        <taxon>Basidiomycota</taxon>
        <taxon>Agaricomycotina</taxon>
        <taxon>Agaricomycetes</taxon>
        <taxon>Polyporales</taxon>
        <taxon>Polyporaceae</taxon>
        <taxon>Ganoderma</taxon>
    </lineage>
</organism>
<protein>
    <submittedName>
        <fullName evidence="1">Uncharacterized protein</fullName>
    </submittedName>
</protein>
<evidence type="ECO:0000313" key="1">
    <source>
        <dbReference type="EMBL" id="PIL33321.1"/>
    </source>
</evidence>
<reference evidence="1 2" key="1">
    <citation type="journal article" date="2015" name="Sci. Rep.">
        <title>Chromosome-level genome map provides insights into diverse defense mechanisms in the medicinal fungus Ganoderma sinense.</title>
        <authorList>
            <person name="Zhu Y."/>
            <person name="Xu J."/>
            <person name="Sun C."/>
            <person name="Zhou S."/>
            <person name="Xu H."/>
            <person name="Nelson D.R."/>
            <person name="Qian J."/>
            <person name="Song J."/>
            <person name="Luo H."/>
            <person name="Xiang L."/>
            <person name="Li Y."/>
            <person name="Xu Z."/>
            <person name="Ji A."/>
            <person name="Wang L."/>
            <person name="Lu S."/>
            <person name="Hayward A."/>
            <person name="Sun W."/>
            <person name="Li X."/>
            <person name="Schwartz D.C."/>
            <person name="Wang Y."/>
            <person name="Chen S."/>
        </authorList>
    </citation>
    <scope>NUCLEOTIDE SEQUENCE [LARGE SCALE GENOMIC DNA]</scope>
    <source>
        <strain evidence="1 2">ZZ0214-1</strain>
    </source>
</reference>
<dbReference type="EMBL" id="AYKW01000008">
    <property type="protein sequence ID" value="PIL33321.1"/>
    <property type="molecule type" value="Genomic_DNA"/>
</dbReference>
<accession>A0A2G8SHU3</accession>
<dbReference type="AlphaFoldDB" id="A0A2G8SHU3"/>
<comment type="caution">
    <text evidence="1">The sequence shown here is derived from an EMBL/GenBank/DDBJ whole genome shotgun (WGS) entry which is preliminary data.</text>
</comment>